<dbReference type="PANTHER" id="PTHR33116">
    <property type="entry name" value="REVERSE TRANSCRIPTASE ZINC-BINDING DOMAIN-CONTAINING PROTEIN-RELATED-RELATED"/>
    <property type="match status" value="1"/>
</dbReference>
<evidence type="ECO:0000313" key="2">
    <source>
        <dbReference type="Proteomes" id="UP000236291"/>
    </source>
</evidence>
<gene>
    <name evidence="1" type="ORF">L195_g053705</name>
</gene>
<reference evidence="1 2" key="2">
    <citation type="journal article" date="2017" name="Front. Plant Sci.">
        <title>Gene Classification and Mining of Molecular Markers Useful in Red Clover (Trifolium pratense) Breeding.</title>
        <authorList>
            <person name="Istvanek J."/>
            <person name="Dluhosova J."/>
            <person name="Dluhos P."/>
            <person name="Patkova L."/>
            <person name="Nedelnik J."/>
            <person name="Repkova J."/>
        </authorList>
    </citation>
    <scope>NUCLEOTIDE SEQUENCE [LARGE SCALE GENOMIC DNA]</scope>
    <source>
        <strain evidence="2">cv. Tatra</strain>
        <tissue evidence="1">Young leaves</tissue>
    </source>
</reference>
<protein>
    <submittedName>
        <fullName evidence="1">Ribonuclease H</fullName>
    </submittedName>
</protein>
<dbReference type="ExpressionAtlas" id="A0A2K3KC21">
    <property type="expression patterns" value="baseline"/>
</dbReference>
<accession>A0A2K3KC21</accession>
<evidence type="ECO:0000313" key="1">
    <source>
        <dbReference type="EMBL" id="PNX63822.1"/>
    </source>
</evidence>
<feature type="non-terminal residue" evidence="1">
    <location>
        <position position="254"/>
    </location>
</feature>
<organism evidence="1 2">
    <name type="scientific">Trifolium pratense</name>
    <name type="common">Red clover</name>
    <dbReference type="NCBI Taxonomy" id="57577"/>
    <lineage>
        <taxon>Eukaryota</taxon>
        <taxon>Viridiplantae</taxon>
        <taxon>Streptophyta</taxon>
        <taxon>Embryophyta</taxon>
        <taxon>Tracheophyta</taxon>
        <taxon>Spermatophyta</taxon>
        <taxon>Magnoliopsida</taxon>
        <taxon>eudicotyledons</taxon>
        <taxon>Gunneridae</taxon>
        <taxon>Pentapetalae</taxon>
        <taxon>rosids</taxon>
        <taxon>fabids</taxon>
        <taxon>Fabales</taxon>
        <taxon>Fabaceae</taxon>
        <taxon>Papilionoideae</taxon>
        <taxon>50 kb inversion clade</taxon>
        <taxon>NPAAA clade</taxon>
        <taxon>Hologalegina</taxon>
        <taxon>IRL clade</taxon>
        <taxon>Trifolieae</taxon>
        <taxon>Trifolium</taxon>
    </lineage>
</organism>
<dbReference type="Proteomes" id="UP000236291">
    <property type="component" value="Unassembled WGS sequence"/>
</dbReference>
<sequence length="254" mass="28942">MMNKAVTIGKFKGFKVNANLHFHLLQFADDTIIMGDGCWENLWTIKSLLRGFELVSGLKINFVKSKLYGVNVDSSLLEAGAAFLSCKTAAIPFKFLGLPVGANPRRRETWKPVVDALTKRLNSWNSRQLSFGGRLSLINSVLASIPLYFFSFFKAPRCVLKSLERIQRNFFWGGGTEEKKVCWIKWEQVCLPKEKGGLGVKNLELFNLALLSKWKWRFLNHNDAIWFELLRFRYGKLSSSVMAPQVLNSRIPSS</sequence>
<dbReference type="AlphaFoldDB" id="A0A2K3KC21"/>
<comment type="caution">
    <text evidence="1">The sequence shown here is derived from an EMBL/GenBank/DDBJ whole genome shotgun (WGS) entry which is preliminary data.</text>
</comment>
<reference evidence="1 2" key="1">
    <citation type="journal article" date="2014" name="Am. J. Bot.">
        <title>Genome assembly and annotation for red clover (Trifolium pratense; Fabaceae).</title>
        <authorList>
            <person name="Istvanek J."/>
            <person name="Jaros M."/>
            <person name="Krenek A."/>
            <person name="Repkova J."/>
        </authorList>
    </citation>
    <scope>NUCLEOTIDE SEQUENCE [LARGE SCALE GENOMIC DNA]</scope>
    <source>
        <strain evidence="2">cv. Tatra</strain>
        <tissue evidence="1">Young leaves</tissue>
    </source>
</reference>
<name>A0A2K3KC21_TRIPR</name>
<dbReference type="EMBL" id="ASHM01091488">
    <property type="protein sequence ID" value="PNX63822.1"/>
    <property type="molecule type" value="Genomic_DNA"/>
</dbReference>
<dbReference type="STRING" id="57577.A0A2K3KC21"/>
<dbReference type="PANTHER" id="PTHR33116:SF78">
    <property type="entry name" value="OS12G0587133 PROTEIN"/>
    <property type="match status" value="1"/>
</dbReference>
<proteinExistence type="predicted"/>